<organism evidence="1 2">
    <name type="scientific">Pedobacter ginsengisoli</name>
    <dbReference type="NCBI Taxonomy" id="363852"/>
    <lineage>
        <taxon>Bacteria</taxon>
        <taxon>Pseudomonadati</taxon>
        <taxon>Bacteroidota</taxon>
        <taxon>Sphingobacteriia</taxon>
        <taxon>Sphingobacteriales</taxon>
        <taxon>Sphingobacteriaceae</taxon>
        <taxon>Pedobacter</taxon>
    </lineage>
</organism>
<reference evidence="1 2" key="1">
    <citation type="submission" date="2017-10" db="EMBL/GenBank/DDBJ databases">
        <title>Whole genome of Pedobacter ginsengisoli T01R-27 isolated from tomato rhizosphere.</title>
        <authorList>
            <person name="Weon H.-Y."/>
            <person name="Lee S.A."/>
            <person name="Sang M.K."/>
            <person name="Song J."/>
        </authorList>
    </citation>
    <scope>NUCLEOTIDE SEQUENCE [LARGE SCALE GENOMIC DNA]</scope>
    <source>
        <strain evidence="1 2">T01R-27</strain>
    </source>
</reference>
<evidence type="ECO:0008006" key="3">
    <source>
        <dbReference type="Google" id="ProtNLM"/>
    </source>
</evidence>
<keyword evidence="2" id="KW-1185">Reference proteome</keyword>
<dbReference type="OrthoDB" id="5187906at2"/>
<protein>
    <recommendedName>
        <fullName evidence="3">DUF2116 family Zn-ribbon domain-containing protein</fullName>
    </recommendedName>
</protein>
<dbReference type="EMBL" id="CP024091">
    <property type="protein sequence ID" value="ATP55553.1"/>
    <property type="molecule type" value="Genomic_DNA"/>
</dbReference>
<name>A0A2D1U1S9_9SPHI</name>
<evidence type="ECO:0000313" key="1">
    <source>
        <dbReference type="EMBL" id="ATP55553.1"/>
    </source>
</evidence>
<evidence type="ECO:0000313" key="2">
    <source>
        <dbReference type="Proteomes" id="UP000223749"/>
    </source>
</evidence>
<accession>A0A2D1U1S9</accession>
<dbReference type="AlphaFoldDB" id="A0A2D1U1S9"/>
<dbReference type="KEGG" id="pgs:CPT03_03280"/>
<gene>
    <name evidence="1" type="ORF">CPT03_03280</name>
</gene>
<dbReference type="RefSeq" id="WP_099437501.1">
    <property type="nucleotide sequence ID" value="NZ_CP024091.1"/>
</dbReference>
<dbReference type="Proteomes" id="UP000223749">
    <property type="component" value="Chromosome"/>
</dbReference>
<proteinExistence type="predicted"/>
<sequence length="133" mass="15506">MNISSTVKTCELCKKPLHGRLDQRFCNDTCRNQYNRSKRQFEKVTPHPNATAIFKIIKTNYEILKKGIPGQIPEYNAFTCDTKDFIASGINTKFYTSSFKSGKEEWFCVFDYCYSFQSEETTQILQLRNQADL</sequence>